<proteinExistence type="inferred from homology"/>
<dbReference type="AlphaFoldDB" id="A0A7S6UA20"/>
<comment type="subunit">
    <text evidence="6">Part of the 30S ribosomal subunit.</text>
</comment>
<dbReference type="InterPro" id="IPR020606">
    <property type="entry name" value="Ribosomal_uS7_CS"/>
</dbReference>
<dbReference type="InterPro" id="IPR036823">
    <property type="entry name" value="Ribosomal_uS7_dom_sf"/>
</dbReference>
<evidence type="ECO:0000256" key="4">
    <source>
        <dbReference type="ARBA" id="ARBA00022980"/>
    </source>
</evidence>
<gene>
    <name evidence="6 9" type="primary">rps7</name>
</gene>
<protein>
    <recommendedName>
        <fullName evidence="6">Small ribosomal subunit protein uS7c</fullName>
    </recommendedName>
</protein>
<sequence>MSRRSNKKREFPKPDPVYNSFLVSLFTSKILKNGKKTLATRIIEETFSIIQQRTSEEPLKIFERAVKNVCPSLQVKAKRVGGSTYQVPKEVNKFKGINLALCWIIRFARNRSGPTIAIKLANEIIEASKGSGNSIRKKEETHRMAKSNKAFAHFRS</sequence>
<dbReference type="GO" id="GO:0019843">
    <property type="term" value="F:rRNA binding"/>
    <property type="evidence" value="ECO:0007669"/>
    <property type="project" value="UniProtKB-UniRule"/>
</dbReference>
<evidence type="ECO:0000256" key="3">
    <source>
        <dbReference type="ARBA" id="ARBA00022884"/>
    </source>
</evidence>
<keyword evidence="2 6" id="KW-0699">rRNA-binding</keyword>
<dbReference type="PROSITE" id="PS00052">
    <property type="entry name" value="RIBOSOMAL_S7"/>
    <property type="match status" value="1"/>
</dbReference>
<geneLocation type="chloroplast" evidence="9"/>
<dbReference type="Pfam" id="PF00177">
    <property type="entry name" value="Ribosomal_S7"/>
    <property type="match status" value="1"/>
</dbReference>
<reference evidence="9" key="1">
    <citation type="submission" date="2020-03" db="EMBL/GenBank/DDBJ databases">
        <title>Schizocladia ischiensis organellar genomes: estimating the origin of multicellularity in heterokonts and the emergence of shallow ocean ecosystems.</title>
        <authorList>
            <person name="Phillips N.E."/>
            <person name="Braun E.L."/>
            <person name="Boore J."/>
            <person name="Cheda B."/>
            <person name="Salomon M.P."/>
        </authorList>
    </citation>
    <scope>NUCLEOTIDE SEQUENCE</scope>
</reference>
<dbReference type="PANTHER" id="PTHR11205">
    <property type="entry name" value="RIBOSOMAL PROTEIN S7"/>
    <property type="match status" value="1"/>
</dbReference>
<dbReference type="FunFam" id="1.10.455.10:FF:000001">
    <property type="entry name" value="30S ribosomal protein S7"/>
    <property type="match status" value="1"/>
</dbReference>
<name>A0A7S6UA20_9STRA</name>
<dbReference type="GO" id="GO:0015935">
    <property type="term" value="C:small ribosomal subunit"/>
    <property type="evidence" value="ECO:0007669"/>
    <property type="project" value="InterPro"/>
</dbReference>
<dbReference type="SUPFAM" id="SSF47973">
    <property type="entry name" value="Ribosomal protein S7"/>
    <property type="match status" value="1"/>
</dbReference>
<dbReference type="InterPro" id="IPR023798">
    <property type="entry name" value="Ribosomal_uS7_dom"/>
</dbReference>
<keyword evidence="4 6" id="KW-0689">Ribosomal protein</keyword>
<dbReference type="GO" id="GO:0006412">
    <property type="term" value="P:translation"/>
    <property type="evidence" value="ECO:0007669"/>
    <property type="project" value="UniProtKB-UniRule"/>
</dbReference>
<dbReference type="NCBIfam" id="TIGR01029">
    <property type="entry name" value="rpsG_bact"/>
    <property type="match status" value="1"/>
</dbReference>
<comment type="function">
    <text evidence="6">One of the primary rRNA binding proteins, it binds directly to 16S rRNA where it nucleates assembly of the head domain of the 30S subunit.</text>
</comment>
<organism evidence="9">
    <name type="scientific">Schizocladia ischiensis</name>
    <dbReference type="NCBI Taxonomy" id="196139"/>
    <lineage>
        <taxon>Eukaryota</taxon>
        <taxon>Sar</taxon>
        <taxon>Stramenopiles</taxon>
        <taxon>Ochrophyta</taxon>
        <taxon>PX clade</taxon>
        <taxon>Schizocladiophyceae</taxon>
        <taxon>Schizocladiales</taxon>
        <taxon>Schizocladiaceae</taxon>
        <taxon>Schizocladia</taxon>
    </lineage>
</organism>
<dbReference type="InterPro" id="IPR005717">
    <property type="entry name" value="Ribosomal_uS7_bac/org-type"/>
</dbReference>
<dbReference type="PIRSF" id="PIRSF002122">
    <property type="entry name" value="RPS7p_RPS7a_RPS5e_RPS7o"/>
    <property type="match status" value="1"/>
</dbReference>
<accession>A0A7S6UA20</accession>
<evidence type="ECO:0000256" key="6">
    <source>
        <dbReference type="HAMAP-Rule" id="MF_00480"/>
    </source>
</evidence>
<dbReference type="EMBL" id="MT226925">
    <property type="protein sequence ID" value="QOW07560.1"/>
    <property type="molecule type" value="Genomic_DNA"/>
</dbReference>
<dbReference type="CDD" id="cd14871">
    <property type="entry name" value="uS7_Chloroplast"/>
    <property type="match status" value="1"/>
</dbReference>
<comment type="subcellular location">
    <subcellularLocation>
        <location evidence="6">Plastid</location>
        <location evidence="6">Chloroplast</location>
    </subcellularLocation>
</comment>
<evidence type="ECO:0000256" key="5">
    <source>
        <dbReference type="ARBA" id="ARBA00023274"/>
    </source>
</evidence>
<dbReference type="GO" id="GO:0009507">
    <property type="term" value="C:chloroplast"/>
    <property type="evidence" value="ECO:0007669"/>
    <property type="project" value="UniProtKB-SubCell"/>
</dbReference>
<keyword evidence="5 6" id="KW-0687">Ribonucleoprotein</keyword>
<evidence type="ECO:0000256" key="1">
    <source>
        <dbReference type="ARBA" id="ARBA00007151"/>
    </source>
</evidence>
<evidence type="ECO:0000259" key="8">
    <source>
        <dbReference type="Pfam" id="PF00177"/>
    </source>
</evidence>
<evidence type="ECO:0000256" key="2">
    <source>
        <dbReference type="ARBA" id="ARBA00022730"/>
    </source>
</evidence>
<evidence type="ECO:0000256" key="7">
    <source>
        <dbReference type="RuleBase" id="RU003619"/>
    </source>
</evidence>
<comment type="similarity">
    <text evidence="1 6 7">Belongs to the universal ribosomal protein uS7 family.</text>
</comment>
<dbReference type="GO" id="GO:0003735">
    <property type="term" value="F:structural constituent of ribosome"/>
    <property type="evidence" value="ECO:0007669"/>
    <property type="project" value="InterPro"/>
</dbReference>
<dbReference type="InterPro" id="IPR000235">
    <property type="entry name" value="Ribosomal_uS7"/>
</dbReference>
<keyword evidence="9" id="KW-0934">Plastid</keyword>
<evidence type="ECO:0000313" key="9">
    <source>
        <dbReference type="EMBL" id="QOW07560.1"/>
    </source>
</evidence>
<keyword evidence="3 6" id="KW-0694">RNA-binding</keyword>
<feature type="domain" description="Small ribosomal subunit protein uS7" evidence="8">
    <location>
        <begin position="3"/>
        <end position="149"/>
    </location>
</feature>
<keyword evidence="9" id="KW-0150">Chloroplast</keyword>
<dbReference type="GeneID" id="63377848"/>
<dbReference type="HAMAP" id="MF_00480_B">
    <property type="entry name" value="Ribosomal_uS7_B"/>
    <property type="match status" value="1"/>
</dbReference>
<dbReference type="RefSeq" id="YP_010032353.1">
    <property type="nucleotide sequence ID" value="NC_053868.1"/>
</dbReference>
<dbReference type="Gene3D" id="1.10.455.10">
    <property type="entry name" value="Ribosomal protein S7 domain"/>
    <property type="match status" value="1"/>
</dbReference>